<dbReference type="InterPro" id="IPR019734">
    <property type="entry name" value="TPR_rpt"/>
</dbReference>
<accession>A0A6S6Z4T6</accession>
<dbReference type="Gene3D" id="1.25.40.10">
    <property type="entry name" value="Tetratricopeptide repeat domain"/>
    <property type="match status" value="2"/>
</dbReference>
<dbReference type="PROSITE" id="PS50005">
    <property type="entry name" value="TPR"/>
    <property type="match status" value="1"/>
</dbReference>
<evidence type="ECO:0000256" key="3">
    <source>
        <dbReference type="PROSITE-ProRule" id="PRU00339"/>
    </source>
</evidence>
<keyword evidence="1" id="KW-0677">Repeat</keyword>
<dbReference type="SUPFAM" id="SSF48452">
    <property type="entry name" value="TPR-like"/>
    <property type="match status" value="1"/>
</dbReference>
<evidence type="ECO:0000313" key="4">
    <source>
        <dbReference type="EMBL" id="CAB3662348.1"/>
    </source>
</evidence>
<dbReference type="AlphaFoldDB" id="A0A6S6Z4T6"/>
<sequence length="632" mass="68841">MVDTLAANRQSAADATARLRDVIKAIHSAPDPVRDMAALDPALAQASEGWRDVRRLLVSPFVREGKFAPAIAALEKLVAAYPSRIDDRRTLASLLGRTEQWDRAITEADAAADIEPNAVAVHAARIQLRVQAGRLADAAAVARATLGMAQNEPGEAYFWMLAFVRNGDVAEAAGIAAALDPGALPNERVATMAVRALMEDGRTQAAIQFGSAALSAGHDCAALRSSLGLAHLRRGTEEDRKMHALTHFEAGLKASPADVRLLSLYGETLLRAGRYKEAVVPLAQAIDLAPELEQTRALYARALRYTLRYDDAADQLMKLVEKTPDKLLWQRAAIGALSQAGRKQEAEALFGKYVANRSTRLPQTFQEAMDQLEERLDTAPIPQARLDWAWSLRGDVHADRAQWERRARWGHLVDHLLFDWLECREESVEEAMQLLGELDTGERFFAPLLAAGRGVVVATAHVGPMYAGLMALELLGIPSRWLATAPRIAQSSYAAALISTADQTEAQVAKACMRALGSGNVLCLAIDGAANPAAPRAIFEGQEVTYSSFASHLAHRLGVPSVFYAPRWENGHVAYTLEMLPAVNPGEDADAYSQRWQKAYFERLREHVAGPPENLRLSGGIWRHVTSADRSA</sequence>
<feature type="repeat" description="TPR" evidence="3">
    <location>
        <begin position="259"/>
        <end position="292"/>
    </location>
</feature>
<proteinExistence type="predicted"/>
<keyword evidence="4" id="KW-0378">Hydrolase</keyword>
<dbReference type="GO" id="GO:0006508">
    <property type="term" value="P:proteolysis"/>
    <property type="evidence" value="ECO:0007669"/>
    <property type="project" value="UniProtKB-KW"/>
</dbReference>
<reference evidence="4 5" key="1">
    <citation type="submission" date="2020-04" db="EMBL/GenBank/DDBJ databases">
        <authorList>
            <person name="De Canck E."/>
        </authorList>
    </citation>
    <scope>NUCLEOTIDE SEQUENCE [LARGE SCALE GENOMIC DNA]</scope>
    <source>
        <strain evidence="4 5">LMG 3431</strain>
    </source>
</reference>
<keyword evidence="5" id="KW-1185">Reference proteome</keyword>
<dbReference type="PANTHER" id="PTHR45586">
    <property type="entry name" value="TPR REPEAT-CONTAINING PROTEIN PA4667"/>
    <property type="match status" value="1"/>
</dbReference>
<keyword evidence="4" id="KW-0645">Protease</keyword>
<evidence type="ECO:0000313" key="5">
    <source>
        <dbReference type="Proteomes" id="UP000494108"/>
    </source>
</evidence>
<dbReference type="InterPro" id="IPR051012">
    <property type="entry name" value="CellSynth/LPSAsmb/PSIAsmb"/>
</dbReference>
<dbReference type="EMBL" id="CADIJX010000004">
    <property type="protein sequence ID" value="CAB3662348.1"/>
    <property type="molecule type" value="Genomic_DNA"/>
</dbReference>
<evidence type="ECO:0000256" key="1">
    <source>
        <dbReference type="ARBA" id="ARBA00022737"/>
    </source>
</evidence>
<dbReference type="Proteomes" id="UP000494108">
    <property type="component" value="Unassembled WGS sequence"/>
</dbReference>
<name>A0A6S6Z4T6_9BURK</name>
<keyword evidence="2 3" id="KW-0802">TPR repeat</keyword>
<dbReference type="Pfam" id="PF13432">
    <property type="entry name" value="TPR_16"/>
    <property type="match status" value="2"/>
</dbReference>
<dbReference type="GO" id="GO:0008233">
    <property type="term" value="F:peptidase activity"/>
    <property type="evidence" value="ECO:0007669"/>
    <property type="project" value="UniProtKB-KW"/>
</dbReference>
<dbReference type="EC" id="3.4.-.-" evidence="4"/>
<dbReference type="RefSeq" id="WP_175175679.1">
    <property type="nucleotide sequence ID" value="NZ_CADIJX010000004.1"/>
</dbReference>
<organism evidence="4 5">
    <name type="scientific">Achromobacter pestifer</name>
    <dbReference type="NCBI Taxonomy" id="1353889"/>
    <lineage>
        <taxon>Bacteria</taxon>
        <taxon>Pseudomonadati</taxon>
        <taxon>Pseudomonadota</taxon>
        <taxon>Betaproteobacteria</taxon>
        <taxon>Burkholderiales</taxon>
        <taxon>Alcaligenaceae</taxon>
        <taxon>Achromobacter</taxon>
    </lineage>
</organism>
<dbReference type="PANTHER" id="PTHR45586:SF1">
    <property type="entry name" value="LIPOPOLYSACCHARIDE ASSEMBLY PROTEIN B"/>
    <property type="match status" value="1"/>
</dbReference>
<evidence type="ECO:0000256" key="2">
    <source>
        <dbReference type="ARBA" id="ARBA00022803"/>
    </source>
</evidence>
<gene>
    <name evidence="4" type="primary">bepA_2</name>
    <name evidence="4" type="ORF">LMG3431_03405</name>
</gene>
<protein>
    <submittedName>
        <fullName evidence="4">Beta-barrel assembly-enhancing protease</fullName>
        <ecNumber evidence="4">3.4.-.-</ecNumber>
    </submittedName>
</protein>
<dbReference type="InterPro" id="IPR011990">
    <property type="entry name" value="TPR-like_helical_dom_sf"/>
</dbReference>